<evidence type="ECO:0000313" key="1">
    <source>
        <dbReference type="EMBL" id="VDN13655.1"/>
    </source>
</evidence>
<dbReference type="AlphaFoldDB" id="A0A3P7L8L6"/>
<dbReference type="OrthoDB" id="191686at2759"/>
<sequence>MLLKIFAEINNNSITEKLDRNRFRALLHKTFNMTDDIILDRSLAQNLAFNKRLDGLMTQEEWVRGLSIFLRGTLAERAACKISEHYN</sequence>
<gene>
    <name evidence="1" type="ORF">DILT_LOCUS9486</name>
</gene>
<protein>
    <submittedName>
        <fullName evidence="1">Uncharacterized protein</fullName>
    </submittedName>
</protein>
<keyword evidence="2" id="KW-1185">Reference proteome</keyword>
<reference evidence="1 2" key="1">
    <citation type="submission" date="2018-11" db="EMBL/GenBank/DDBJ databases">
        <authorList>
            <consortium name="Pathogen Informatics"/>
        </authorList>
    </citation>
    <scope>NUCLEOTIDE SEQUENCE [LARGE SCALE GENOMIC DNA]</scope>
</reference>
<accession>A0A3P7L8L6</accession>
<proteinExistence type="predicted"/>
<evidence type="ECO:0000313" key="2">
    <source>
        <dbReference type="Proteomes" id="UP000281553"/>
    </source>
</evidence>
<name>A0A3P7L8L6_DIBLA</name>
<dbReference type="EMBL" id="UYRU01056984">
    <property type="protein sequence ID" value="VDN13655.1"/>
    <property type="molecule type" value="Genomic_DNA"/>
</dbReference>
<dbReference type="Proteomes" id="UP000281553">
    <property type="component" value="Unassembled WGS sequence"/>
</dbReference>
<organism evidence="1 2">
    <name type="scientific">Dibothriocephalus latus</name>
    <name type="common">Fish tapeworm</name>
    <name type="synonym">Diphyllobothrium latum</name>
    <dbReference type="NCBI Taxonomy" id="60516"/>
    <lineage>
        <taxon>Eukaryota</taxon>
        <taxon>Metazoa</taxon>
        <taxon>Spiralia</taxon>
        <taxon>Lophotrochozoa</taxon>
        <taxon>Platyhelminthes</taxon>
        <taxon>Cestoda</taxon>
        <taxon>Eucestoda</taxon>
        <taxon>Diphyllobothriidea</taxon>
        <taxon>Diphyllobothriidae</taxon>
        <taxon>Dibothriocephalus</taxon>
    </lineage>
</organism>
<dbReference type="Gene3D" id="1.10.238.10">
    <property type="entry name" value="EF-hand"/>
    <property type="match status" value="1"/>
</dbReference>